<feature type="transmembrane region" description="Helical" evidence="2">
    <location>
        <begin position="120"/>
        <end position="140"/>
    </location>
</feature>
<organism evidence="3 4">
    <name type="scientific">Ancylostoma ceylanicum</name>
    <dbReference type="NCBI Taxonomy" id="53326"/>
    <lineage>
        <taxon>Eukaryota</taxon>
        <taxon>Metazoa</taxon>
        <taxon>Ecdysozoa</taxon>
        <taxon>Nematoda</taxon>
        <taxon>Chromadorea</taxon>
        <taxon>Rhabditida</taxon>
        <taxon>Rhabditina</taxon>
        <taxon>Rhabditomorpha</taxon>
        <taxon>Strongyloidea</taxon>
        <taxon>Ancylostomatidae</taxon>
        <taxon>Ancylostomatinae</taxon>
        <taxon>Ancylostoma</taxon>
    </lineage>
</organism>
<keyword evidence="4" id="KW-1185">Reference proteome</keyword>
<dbReference type="OrthoDB" id="10508969at2759"/>
<comment type="caution">
    <text evidence="3">The sequence shown here is derived from an EMBL/GenBank/DDBJ whole genome shotgun (WGS) entry which is preliminary data.</text>
</comment>
<feature type="transmembrane region" description="Helical" evidence="2">
    <location>
        <begin position="202"/>
        <end position="224"/>
    </location>
</feature>
<keyword evidence="2" id="KW-0472">Membrane</keyword>
<dbReference type="Proteomes" id="UP000024635">
    <property type="component" value="Unassembled WGS sequence"/>
</dbReference>
<evidence type="ECO:0000256" key="2">
    <source>
        <dbReference type="SAM" id="Phobius"/>
    </source>
</evidence>
<evidence type="ECO:0000313" key="3">
    <source>
        <dbReference type="EMBL" id="EYC01043.1"/>
    </source>
</evidence>
<feature type="region of interest" description="Disordered" evidence="1">
    <location>
        <begin position="329"/>
        <end position="354"/>
    </location>
</feature>
<dbReference type="EMBL" id="JARK01001447">
    <property type="protein sequence ID" value="EYC01043.1"/>
    <property type="molecule type" value="Genomic_DNA"/>
</dbReference>
<evidence type="ECO:0000256" key="1">
    <source>
        <dbReference type="SAM" id="MobiDB-lite"/>
    </source>
</evidence>
<feature type="transmembrane region" description="Helical" evidence="2">
    <location>
        <begin position="95"/>
        <end position="114"/>
    </location>
</feature>
<feature type="compositionally biased region" description="Low complexity" evidence="1">
    <location>
        <begin position="312"/>
        <end position="321"/>
    </location>
</feature>
<gene>
    <name evidence="3" type="primary">Acey_s0111.g258</name>
    <name evidence="3" type="ORF">Y032_0111g258</name>
</gene>
<keyword evidence="2" id="KW-0812">Transmembrane</keyword>
<feature type="compositionally biased region" description="Basic and acidic residues" evidence="1">
    <location>
        <begin position="481"/>
        <end position="490"/>
    </location>
</feature>
<dbReference type="AlphaFoldDB" id="A0A016TEN3"/>
<proteinExistence type="predicted"/>
<accession>A0A016TEN3</accession>
<reference evidence="4" key="1">
    <citation type="journal article" date="2015" name="Nat. Genet.">
        <title>The genome and transcriptome of the zoonotic hookworm Ancylostoma ceylanicum identify infection-specific gene families.</title>
        <authorList>
            <person name="Schwarz E.M."/>
            <person name="Hu Y."/>
            <person name="Antoshechkin I."/>
            <person name="Miller M.M."/>
            <person name="Sternberg P.W."/>
            <person name="Aroian R.V."/>
        </authorList>
    </citation>
    <scope>NUCLEOTIDE SEQUENCE</scope>
    <source>
        <strain evidence="4">HY135</strain>
    </source>
</reference>
<keyword evidence="2" id="KW-1133">Transmembrane helix</keyword>
<evidence type="ECO:0000313" key="4">
    <source>
        <dbReference type="Proteomes" id="UP000024635"/>
    </source>
</evidence>
<protein>
    <submittedName>
        <fullName evidence="3">Uncharacterized protein</fullName>
    </submittedName>
</protein>
<name>A0A016TEN3_9BILA</name>
<feature type="compositionally biased region" description="Low complexity" evidence="1">
    <location>
        <begin position="329"/>
        <end position="353"/>
    </location>
</feature>
<sequence>MEGLLAPARFTRRSTGVKVIKVIKGLPYATPWYSSPSVDSENLHSLLDIPSYLTGVEAARLALSTAARQGARGVVTMNINQESSGCCNCMHITKLIYAVFSTTIITHSIVSLVFLFYGQWAILLALAVIIAAHVIFILGIRKLSYKLLIAFVVYESCAILALIVVDVWTLVVMELAPGSSFLQNRCLRSEPSSPNSCIRRKAGVLGGIALVTTIINCAFVWPVLRNYLVFLKESPSSTLAATAMDPELFARGGAQAQVPAAAPYLGPVDNPNFRKFTPSSYGQSPVQPYSIYAPLRDPLALGGPGELPPQYPNQQFPTQQFPTQQFPNQQFSNQQFPNQQFPNPNANPAFTQASGTSAAPMQYYQQNIALGSRAPGEDMPSQRGPSRGRNALYDQVAIPLGGSAKDFQYPGSPSPNSSDTDNELPQKYPKTSTSRRYNGYDSNLDRNNDNPSSEPWEGSSYPRNPYNSESRARGYGAGFTRDNDQDRTERTSAYPRKSRHSRYPSDPDQPYNTTSLARDPGQSVMPSEIEPLPDY</sequence>
<feature type="region of interest" description="Disordered" evidence="1">
    <location>
        <begin position="302"/>
        <end position="321"/>
    </location>
</feature>
<feature type="transmembrane region" description="Helical" evidence="2">
    <location>
        <begin position="147"/>
        <end position="171"/>
    </location>
</feature>
<feature type="region of interest" description="Disordered" evidence="1">
    <location>
        <begin position="402"/>
        <end position="535"/>
    </location>
</feature>